<dbReference type="PANTHER" id="PTHR33112:SF8">
    <property type="entry name" value="HETEROKARYON INCOMPATIBILITY DOMAIN-CONTAINING PROTEIN"/>
    <property type="match status" value="1"/>
</dbReference>
<reference evidence="2" key="1">
    <citation type="submission" date="2021-02" db="EMBL/GenBank/DDBJ databases">
        <title>Psilocybe cubensis genome.</title>
        <authorList>
            <person name="Mckernan K.J."/>
            <person name="Crawford S."/>
            <person name="Trippe A."/>
            <person name="Kane L.T."/>
            <person name="Mclaughlin S."/>
        </authorList>
    </citation>
    <scope>NUCLEOTIDE SEQUENCE [LARGE SCALE GENOMIC DNA]</scope>
    <source>
        <strain evidence="2">MGC-MH-2018</strain>
    </source>
</reference>
<evidence type="ECO:0000313" key="2">
    <source>
        <dbReference type="EMBL" id="KAG5163861.1"/>
    </source>
</evidence>
<organism evidence="2">
    <name type="scientific">Psilocybe cubensis</name>
    <name type="common">Psychedelic mushroom</name>
    <name type="synonym">Stropharia cubensis</name>
    <dbReference type="NCBI Taxonomy" id="181762"/>
    <lineage>
        <taxon>Eukaryota</taxon>
        <taxon>Fungi</taxon>
        <taxon>Dikarya</taxon>
        <taxon>Basidiomycota</taxon>
        <taxon>Agaricomycotina</taxon>
        <taxon>Agaricomycetes</taxon>
        <taxon>Agaricomycetidae</taxon>
        <taxon>Agaricales</taxon>
        <taxon>Agaricineae</taxon>
        <taxon>Strophariaceae</taxon>
        <taxon>Psilocybe</taxon>
    </lineage>
</organism>
<gene>
    <name evidence="2" type="ORF">JR316_011053</name>
</gene>
<protein>
    <recommendedName>
        <fullName evidence="1">Heterokaryon incompatibility domain-containing protein</fullName>
    </recommendedName>
</protein>
<comment type="caution">
    <text evidence="2">The sequence shown here is derived from an EMBL/GenBank/DDBJ whole genome shotgun (WGS) entry which is preliminary data.</text>
</comment>
<dbReference type="Pfam" id="PF06985">
    <property type="entry name" value="HET"/>
    <property type="match status" value="1"/>
</dbReference>
<dbReference type="OrthoDB" id="5125733at2759"/>
<dbReference type="AlphaFoldDB" id="A0A8H7XPU9"/>
<dbReference type="EMBL" id="JAFIQS010000013">
    <property type="protein sequence ID" value="KAG5163861.1"/>
    <property type="molecule type" value="Genomic_DNA"/>
</dbReference>
<name>A0A8H7XPU9_PSICU</name>
<dbReference type="InterPro" id="IPR010730">
    <property type="entry name" value="HET"/>
</dbReference>
<feature type="domain" description="Heterokaryon incompatibility" evidence="1">
    <location>
        <begin position="213"/>
        <end position="363"/>
    </location>
</feature>
<dbReference type="PANTHER" id="PTHR33112">
    <property type="entry name" value="DOMAIN PROTEIN, PUTATIVE-RELATED"/>
    <property type="match status" value="1"/>
</dbReference>
<sequence>MLSYEQNNDVATPYTLCTKCTAAINFIRDYLQHSTGQLERPRHSLIAQYHVPEVQASGLSGCHLCSIISQATCPAHSPKDILADSDSVVRVHMARNISGNRDSKSPLIFLSAQMKTSKGELLRDVTLSVEADPDRFPDRSVPASWSFSTSSDATFDLARSWLHHCLSEHNLCEEVRKTPASAKSSAFPTYLLRIEPEKVYLCRARDENGRPRYLTLSHRWGGSRIMKLTSNNLSTFLSSIDINQLPKTFKDAIFITRKLGYEYIWIDSLCIIQDSADHWKSESAIMGDIYRGSVCTIAALGATDGESGCFKSRNPLCFQRYNFELLSGQKVYIPPEKEKTLLNQTGYGPNVEPLHQRAWVMQERILSPRTLFYGTCGIYWECVLGSVESNVSSKMIQGSGTTTKYAIYQACTLNVTGRFDMSYKMFWQWWTKIISMYNPCGLTYGTDKLVAIAGIVNLVQSKTGLHSLAGMWREYILPELLWHVERPRRRPSGVYQAPTWSWASLDSEVSPGIQDFNYTFNWKIDITDAAATLVAENGQISSAYIRVRGPLLKVRWEIPDEDEDEDEYSGYKLRWGSMVPEPNSADDRVIFLPDIKPNPGTDVYALQVVHATSSSSWMKMGLVVALKAQDSDEEDAGEEVWVRVGSFRQYDWPVNTTSFFEEGQADVHVQELMIV</sequence>
<accession>A0A8H7XPU9</accession>
<proteinExistence type="predicted"/>
<evidence type="ECO:0000259" key="1">
    <source>
        <dbReference type="Pfam" id="PF06985"/>
    </source>
</evidence>